<comment type="caution">
    <text evidence="3">The sequence shown here is derived from an EMBL/GenBank/DDBJ whole genome shotgun (WGS) entry which is preliminary data.</text>
</comment>
<dbReference type="EMBL" id="JAIGNO010000018">
    <property type="protein sequence ID" value="MBX7484019.1"/>
    <property type="molecule type" value="Genomic_DNA"/>
</dbReference>
<dbReference type="SUPFAM" id="SSF47616">
    <property type="entry name" value="GST C-terminal domain-like"/>
    <property type="match status" value="1"/>
</dbReference>
<dbReference type="RefSeq" id="WP_221560427.1">
    <property type="nucleotide sequence ID" value="NZ_JAIGNO010000018.1"/>
</dbReference>
<protein>
    <submittedName>
        <fullName evidence="3">Glutathione S-transferase family protein</fullName>
    </submittedName>
</protein>
<sequence length="217" mass="24540">MDELTMLTLYDYLPSQNAWKIRQLLGALDCPYKTELISIFEGEGHADEFLRINPWGAVPAIRLDDDRVLSESSAILWHLGRGTRFLPDDPFQGAKAVQWLSFEIDYVQNSLGSLRYWTLTDKLGARPADMVTGKRATAERALAILDREFAERPFILGDALSIADIALYAYAHLAEDARLDVRGLTHFLAWTERFRSESPFLAEVHPYAIDPHSSGEL</sequence>
<dbReference type="Pfam" id="PF13409">
    <property type="entry name" value="GST_N_2"/>
    <property type="match status" value="1"/>
</dbReference>
<dbReference type="SUPFAM" id="SSF52833">
    <property type="entry name" value="Thioredoxin-like"/>
    <property type="match status" value="1"/>
</dbReference>
<dbReference type="PANTHER" id="PTHR44051">
    <property type="entry name" value="GLUTATHIONE S-TRANSFERASE-RELATED"/>
    <property type="match status" value="1"/>
</dbReference>
<dbReference type="InterPro" id="IPR040079">
    <property type="entry name" value="Glutathione_S-Trfase"/>
</dbReference>
<dbReference type="Gene3D" id="3.40.30.10">
    <property type="entry name" value="Glutaredoxin"/>
    <property type="match status" value="1"/>
</dbReference>
<dbReference type="Gene3D" id="1.20.1050.10">
    <property type="match status" value="1"/>
</dbReference>
<dbReference type="PROSITE" id="PS50404">
    <property type="entry name" value="GST_NTER"/>
    <property type="match status" value="1"/>
</dbReference>
<gene>
    <name evidence="3" type="ORF">K3174_15930</name>
</gene>
<name>A0ABS7JDT8_9SPHN</name>
<organism evidence="3 4">
    <name type="scientific">Qipengyuania qiaonensis</name>
    <dbReference type="NCBI Taxonomy" id="2867240"/>
    <lineage>
        <taxon>Bacteria</taxon>
        <taxon>Pseudomonadati</taxon>
        <taxon>Pseudomonadota</taxon>
        <taxon>Alphaproteobacteria</taxon>
        <taxon>Sphingomonadales</taxon>
        <taxon>Erythrobacteraceae</taxon>
        <taxon>Qipengyuania</taxon>
    </lineage>
</organism>
<reference evidence="3 4" key="1">
    <citation type="submission" date="2021-08" db="EMBL/GenBank/DDBJ databases">
        <title>Comparative Genomics Analysis of the Genus Qipengyuania Reveals Extensive Genetic Diversity and Metabolic Versatility, Including the Description of Fifteen Novel Species.</title>
        <authorList>
            <person name="Liu Y."/>
        </authorList>
    </citation>
    <scope>NUCLEOTIDE SEQUENCE [LARGE SCALE GENOMIC DNA]</scope>
    <source>
        <strain evidence="3 4">6D47A</strain>
    </source>
</reference>
<evidence type="ECO:0000313" key="3">
    <source>
        <dbReference type="EMBL" id="MBX7484019.1"/>
    </source>
</evidence>
<dbReference type="InterPro" id="IPR036249">
    <property type="entry name" value="Thioredoxin-like_sf"/>
</dbReference>
<evidence type="ECO:0000259" key="1">
    <source>
        <dbReference type="PROSITE" id="PS50404"/>
    </source>
</evidence>
<dbReference type="SFLD" id="SFLDS00019">
    <property type="entry name" value="Glutathione_Transferase_(cytos"/>
    <property type="match status" value="1"/>
</dbReference>
<dbReference type="InterPro" id="IPR004045">
    <property type="entry name" value="Glutathione_S-Trfase_N"/>
</dbReference>
<feature type="domain" description="GST N-terminal" evidence="1">
    <location>
        <begin position="5"/>
        <end position="87"/>
    </location>
</feature>
<proteinExistence type="predicted"/>
<dbReference type="InterPro" id="IPR036282">
    <property type="entry name" value="Glutathione-S-Trfase_C_sf"/>
</dbReference>
<evidence type="ECO:0000259" key="2">
    <source>
        <dbReference type="PROSITE" id="PS50405"/>
    </source>
</evidence>
<keyword evidence="4" id="KW-1185">Reference proteome</keyword>
<dbReference type="PROSITE" id="PS50405">
    <property type="entry name" value="GST_CTER"/>
    <property type="match status" value="1"/>
</dbReference>
<dbReference type="Proteomes" id="UP000755104">
    <property type="component" value="Unassembled WGS sequence"/>
</dbReference>
<dbReference type="SFLD" id="SFLDG00358">
    <property type="entry name" value="Main_(cytGST)"/>
    <property type="match status" value="1"/>
</dbReference>
<dbReference type="Pfam" id="PF13410">
    <property type="entry name" value="GST_C_2"/>
    <property type="match status" value="1"/>
</dbReference>
<dbReference type="InterPro" id="IPR010987">
    <property type="entry name" value="Glutathione-S-Trfase_C-like"/>
</dbReference>
<accession>A0ABS7JDT8</accession>
<evidence type="ECO:0000313" key="4">
    <source>
        <dbReference type="Proteomes" id="UP000755104"/>
    </source>
</evidence>
<feature type="domain" description="GST C-terminal" evidence="2">
    <location>
        <begin position="89"/>
        <end position="217"/>
    </location>
</feature>
<dbReference type="PANTHER" id="PTHR44051:SF8">
    <property type="entry name" value="GLUTATHIONE S-TRANSFERASE GSTA"/>
    <property type="match status" value="1"/>
</dbReference>